<dbReference type="EMBL" id="JBHTEY010000004">
    <property type="protein sequence ID" value="MFC7616688.1"/>
    <property type="molecule type" value="Genomic_DNA"/>
</dbReference>
<organism evidence="1 2">
    <name type="scientific">Actinokineospora soli</name>
    <dbReference type="NCBI Taxonomy" id="1048753"/>
    <lineage>
        <taxon>Bacteria</taxon>
        <taxon>Bacillati</taxon>
        <taxon>Actinomycetota</taxon>
        <taxon>Actinomycetes</taxon>
        <taxon>Pseudonocardiales</taxon>
        <taxon>Pseudonocardiaceae</taxon>
        <taxon>Actinokineospora</taxon>
    </lineage>
</organism>
<accession>A0ABW2TU04</accession>
<reference evidence="2" key="1">
    <citation type="journal article" date="2019" name="Int. J. Syst. Evol. Microbiol.">
        <title>The Global Catalogue of Microorganisms (GCM) 10K type strain sequencing project: providing services to taxonomists for standard genome sequencing and annotation.</title>
        <authorList>
            <consortium name="The Broad Institute Genomics Platform"/>
            <consortium name="The Broad Institute Genome Sequencing Center for Infectious Disease"/>
            <person name="Wu L."/>
            <person name="Ma J."/>
        </authorList>
    </citation>
    <scope>NUCLEOTIDE SEQUENCE [LARGE SCALE GENOMIC DNA]</scope>
    <source>
        <strain evidence="2">JCM 17695</strain>
    </source>
</reference>
<evidence type="ECO:0008006" key="3">
    <source>
        <dbReference type="Google" id="ProtNLM"/>
    </source>
</evidence>
<proteinExistence type="predicted"/>
<dbReference type="Proteomes" id="UP001596512">
    <property type="component" value="Unassembled WGS sequence"/>
</dbReference>
<gene>
    <name evidence="1" type="ORF">ACFQV2_27740</name>
</gene>
<name>A0ABW2TU04_9PSEU</name>
<comment type="caution">
    <text evidence="1">The sequence shown here is derived from an EMBL/GenBank/DDBJ whole genome shotgun (WGS) entry which is preliminary data.</text>
</comment>
<protein>
    <recommendedName>
        <fullName evidence="3">Immunity protein 53</fullName>
    </recommendedName>
</protein>
<keyword evidence="2" id="KW-1185">Reference proteome</keyword>
<evidence type="ECO:0000313" key="1">
    <source>
        <dbReference type="EMBL" id="MFC7616688.1"/>
    </source>
</evidence>
<sequence length="104" mass="11354">MDALDALTRLTRAGWVFTYPRDDTGGIIAGYAVRLWPGGWWDGLILHAEHECEAIRVDPDNALTWRRDGTVVDMVAAVAELPAPGERLAPSLATGSHFSGFTNF</sequence>
<evidence type="ECO:0000313" key="2">
    <source>
        <dbReference type="Proteomes" id="UP001596512"/>
    </source>
</evidence>